<proteinExistence type="predicted"/>
<comment type="caution">
    <text evidence="2">The sequence shown here is derived from an EMBL/GenBank/DDBJ whole genome shotgun (WGS) entry which is preliminary data.</text>
</comment>
<sequence>MSIDVRVGEGATFIWLPEPVIAARGCDHRQETRVRLAGSARFLLREELIAGRHGERPGTLAQRVRATRGGGALYDQELRIGARHTGWDTPAVAGTAGCVGNTLVVDPGSTIGTGTAAPGTRSDVVDGSTALMGIAPDTVQISSVGRDNLAVSRSTSAALEMLGPPWSPDRDGDP</sequence>
<evidence type="ECO:0000256" key="1">
    <source>
        <dbReference type="ARBA" id="ARBA00023186"/>
    </source>
</evidence>
<dbReference type="EMBL" id="BMXL01000030">
    <property type="protein sequence ID" value="GHD34343.1"/>
    <property type="molecule type" value="Genomic_DNA"/>
</dbReference>
<dbReference type="GO" id="GO:0016151">
    <property type="term" value="F:nickel cation binding"/>
    <property type="evidence" value="ECO:0007669"/>
    <property type="project" value="InterPro"/>
</dbReference>
<dbReference type="Proteomes" id="UP000654947">
    <property type="component" value="Unassembled WGS sequence"/>
</dbReference>
<evidence type="ECO:0008006" key="4">
    <source>
        <dbReference type="Google" id="ProtNLM"/>
    </source>
</evidence>
<protein>
    <recommendedName>
        <fullName evidence="4">Urease accessory protein UreD</fullName>
    </recommendedName>
</protein>
<dbReference type="AlphaFoldDB" id="A0A919CLA8"/>
<accession>A0A919CLA8</accession>
<dbReference type="Pfam" id="PF01774">
    <property type="entry name" value="UreD"/>
    <property type="match status" value="1"/>
</dbReference>
<dbReference type="InterPro" id="IPR002669">
    <property type="entry name" value="UreD"/>
</dbReference>
<organism evidence="2 3">
    <name type="scientific">Nocardiopsis kunsanensis</name>
    <dbReference type="NCBI Taxonomy" id="141693"/>
    <lineage>
        <taxon>Bacteria</taxon>
        <taxon>Bacillati</taxon>
        <taxon>Actinomycetota</taxon>
        <taxon>Actinomycetes</taxon>
        <taxon>Streptosporangiales</taxon>
        <taxon>Nocardiopsidaceae</taxon>
        <taxon>Nocardiopsis</taxon>
    </lineage>
</organism>
<keyword evidence="1" id="KW-0143">Chaperone</keyword>
<evidence type="ECO:0000313" key="2">
    <source>
        <dbReference type="EMBL" id="GHD34343.1"/>
    </source>
</evidence>
<gene>
    <name evidence="2" type="ORF">GCM10007147_39800</name>
</gene>
<evidence type="ECO:0000313" key="3">
    <source>
        <dbReference type="Proteomes" id="UP000654947"/>
    </source>
</evidence>
<keyword evidence="3" id="KW-1185">Reference proteome</keyword>
<reference evidence="2 3" key="1">
    <citation type="journal article" date="2014" name="Int. J. Syst. Evol. Microbiol.">
        <title>Complete genome sequence of Corynebacterium casei LMG S-19264T (=DSM 44701T), isolated from a smear-ripened cheese.</title>
        <authorList>
            <consortium name="US DOE Joint Genome Institute (JGI-PGF)"/>
            <person name="Walter F."/>
            <person name="Albersmeier A."/>
            <person name="Kalinowski J."/>
            <person name="Ruckert C."/>
        </authorList>
    </citation>
    <scope>NUCLEOTIDE SEQUENCE [LARGE SCALE GENOMIC DNA]</scope>
    <source>
        <strain evidence="2 3">KCTC 19473</strain>
    </source>
</reference>
<name>A0A919CLA8_9ACTN</name>